<evidence type="ECO:0000313" key="2">
    <source>
        <dbReference type="EMBL" id="RTE64947.1"/>
    </source>
</evidence>
<feature type="chain" id="PRO_5019297060" evidence="1">
    <location>
        <begin position="24"/>
        <end position="141"/>
    </location>
</feature>
<gene>
    <name evidence="2" type="ORF">EH243_14840</name>
</gene>
<proteinExistence type="predicted"/>
<dbReference type="Proteomes" id="UP000283087">
    <property type="component" value="Unassembled WGS sequence"/>
</dbReference>
<accession>A0A430KN74</accession>
<reference evidence="2 3" key="1">
    <citation type="submission" date="2018-11" db="EMBL/GenBank/DDBJ databases">
        <title>The draft genome sequence of Amphritea opalescens ANRC-JH13T.</title>
        <authorList>
            <person name="Fang Z."/>
            <person name="Zhang Y."/>
            <person name="Han X."/>
        </authorList>
    </citation>
    <scope>NUCLEOTIDE SEQUENCE [LARGE SCALE GENOMIC DNA]</scope>
    <source>
        <strain evidence="2 3">ANRC-JH13</strain>
    </source>
</reference>
<dbReference type="RefSeq" id="WP_126159447.1">
    <property type="nucleotide sequence ID" value="NZ_RQXW01000015.1"/>
</dbReference>
<dbReference type="OrthoDB" id="6120008at2"/>
<comment type="caution">
    <text evidence="2">The sequence shown here is derived from an EMBL/GenBank/DDBJ whole genome shotgun (WGS) entry which is preliminary data.</text>
</comment>
<evidence type="ECO:0000313" key="3">
    <source>
        <dbReference type="Proteomes" id="UP000283087"/>
    </source>
</evidence>
<keyword evidence="3" id="KW-1185">Reference proteome</keyword>
<name>A0A430KN74_9GAMM</name>
<dbReference type="AlphaFoldDB" id="A0A430KN74"/>
<feature type="signal peptide" evidence="1">
    <location>
        <begin position="1"/>
        <end position="23"/>
    </location>
</feature>
<evidence type="ECO:0000256" key="1">
    <source>
        <dbReference type="SAM" id="SignalP"/>
    </source>
</evidence>
<organism evidence="2 3">
    <name type="scientific">Amphritea opalescens</name>
    <dbReference type="NCBI Taxonomy" id="2490544"/>
    <lineage>
        <taxon>Bacteria</taxon>
        <taxon>Pseudomonadati</taxon>
        <taxon>Pseudomonadota</taxon>
        <taxon>Gammaproteobacteria</taxon>
        <taxon>Oceanospirillales</taxon>
        <taxon>Oceanospirillaceae</taxon>
        <taxon>Amphritea</taxon>
    </lineage>
</organism>
<protein>
    <submittedName>
        <fullName evidence="2">Uncharacterized protein</fullName>
    </submittedName>
</protein>
<dbReference type="EMBL" id="RQXW01000015">
    <property type="protein sequence ID" value="RTE64947.1"/>
    <property type="molecule type" value="Genomic_DNA"/>
</dbReference>
<sequence length="141" mass="15824">MLLRISSIALTVLLAGQCHLAIAQNSQERLSVTKVSISQFRQLSVRVLSAYKIPPRYIGSTEQWHLFLKKETRNAVGKKFSTIFGYKIPRNHSSVEHGWDIQLPTASIDPDNCPKVSHYNSDKSGFSLPPAKETASRCIDR</sequence>
<keyword evidence="1" id="KW-0732">Signal</keyword>